<protein>
    <submittedName>
        <fullName evidence="6">MFS transporter</fullName>
    </submittedName>
</protein>
<feature type="transmembrane region" description="Helical" evidence="4">
    <location>
        <begin position="282"/>
        <end position="302"/>
    </location>
</feature>
<evidence type="ECO:0000313" key="7">
    <source>
        <dbReference type="Proteomes" id="UP001216253"/>
    </source>
</evidence>
<feature type="transmembrane region" description="Helical" evidence="4">
    <location>
        <begin position="217"/>
        <end position="234"/>
    </location>
</feature>
<keyword evidence="3 4" id="KW-0472">Membrane</keyword>
<keyword evidence="1 4" id="KW-0812">Transmembrane</keyword>
<dbReference type="RefSeq" id="WP_275230026.1">
    <property type="nucleotide sequence ID" value="NZ_JARESE010000069.1"/>
</dbReference>
<feature type="transmembrane region" description="Helical" evidence="4">
    <location>
        <begin position="49"/>
        <end position="66"/>
    </location>
</feature>
<dbReference type="PROSITE" id="PS50850">
    <property type="entry name" value="MFS"/>
    <property type="match status" value="1"/>
</dbReference>
<feature type="transmembrane region" description="Helical" evidence="4">
    <location>
        <begin position="101"/>
        <end position="124"/>
    </location>
</feature>
<sequence length="412" mass="43367">MTYLREFAKNWQALTAACLGLIAGTISNYVSNLFSPELVEEFGWERSQFALVGLTVVIAAIFLPIVGRLADRHGMRRIAIVGVVGLPLVFTGLGLQQGSFAVFFMLSLAQMLIISALAGIVVYNRLIVRSFDRARGLALGVASCAPALAAAIGSPLLSYFINAYGWRQGYFLMAFITAVIGGAAMATIPRGFEDRNPNPVVSGAAARDYGEIFRDRAFLIIFGAMLFCNIHFTMQTTQLKLILLDIGMGSATSSAMISSFAVGVIIGRIVCGIALDRFPPRIVAAICFLIPSIGLMTLSAGVPSVPLTAFAVMSLGFSLGAEGDIAAYLVTRYFRPGLFSTILGLFAAAMACSALVGALILSRTVAATGSYSLFLGIAATTMFLGSLSFLFLRPAHGGHAATSAPGPLVEAG</sequence>
<dbReference type="Gene3D" id="1.20.1250.20">
    <property type="entry name" value="MFS general substrate transporter like domains"/>
    <property type="match status" value="2"/>
</dbReference>
<keyword evidence="7" id="KW-1185">Reference proteome</keyword>
<evidence type="ECO:0000256" key="2">
    <source>
        <dbReference type="ARBA" id="ARBA00022989"/>
    </source>
</evidence>
<feature type="transmembrane region" description="Helical" evidence="4">
    <location>
        <begin position="254"/>
        <end position="275"/>
    </location>
</feature>
<evidence type="ECO:0000256" key="1">
    <source>
        <dbReference type="ARBA" id="ARBA00022692"/>
    </source>
</evidence>
<feature type="transmembrane region" description="Helical" evidence="4">
    <location>
        <begin position="12"/>
        <end position="29"/>
    </location>
</feature>
<feature type="transmembrane region" description="Helical" evidence="4">
    <location>
        <begin position="136"/>
        <end position="157"/>
    </location>
</feature>
<reference evidence="6 7" key="1">
    <citation type="submission" date="2023-03" db="EMBL/GenBank/DDBJ databases">
        <title>NovoSphingobium album sp. nov. isolated from polycyclic aromatic hydrocarbons- and heavy-metal polluted soil.</title>
        <authorList>
            <person name="Liu Z."/>
            <person name="Wang K."/>
        </authorList>
    </citation>
    <scope>NUCLEOTIDE SEQUENCE [LARGE SCALE GENOMIC DNA]</scope>
    <source>
        <strain evidence="6 7">H3SJ31-1</strain>
    </source>
</reference>
<dbReference type="EMBL" id="JARESE010000069">
    <property type="protein sequence ID" value="MDE8653905.1"/>
    <property type="molecule type" value="Genomic_DNA"/>
</dbReference>
<evidence type="ECO:0000256" key="4">
    <source>
        <dbReference type="SAM" id="Phobius"/>
    </source>
</evidence>
<feature type="transmembrane region" description="Helical" evidence="4">
    <location>
        <begin position="169"/>
        <end position="188"/>
    </location>
</feature>
<dbReference type="InterPro" id="IPR036259">
    <property type="entry name" value="MFS_trans_sf"/>
</dbReference>
<feature type="transmembrane region" description="Helical" evidence="4">
    <location>
        <begin position="373"/>
        <end position="392"/>
    </location>
</feature>
<name>A0ABT5WVG7_9SPHN</name>
<dbReference type="InterPro" id="IPR020846">
    <property type="entry name" value="MFS_dom"/>
</dbReference>
<keyword evidence="2 4" id="KW-1133">Transmembrane helix</keyword>
<organism evidence="6 7">
    <name type="scientific">Novosphingobium album</name>
    <name type="common">ex Liu et al. 2023</name>
    <dbReference type="NCBI Taxonomy" id="3031130"/>
    <lineage>
        <taxon>Bacteria</taxon>
        <taxon>Pseudomonadati</taxon>
        <taxon>Pseudomonadota</taxon>
        <taxon>Alphaproteobacteria</taxon>
        <taxon>Sphingomonadales</taxon>
        <taxon>Sphingomonadaceae</taxon>
        <taxon>Novosphingobium</taxon>
    </lineage>
</organism>
<accession>A0ABT5WVG7</accession>
<dbReference type="Pfam" id="PF07690">
    <property type="entry name" value="MFS_1"/>
    <property type="match status" value="1"/>
</dbReference>
<dbReference type="InterPro" id="IPR011701">
    <property type="entry name" value="MFS"/>
</dbReference>
<feature type="transmembrane region" description="Helical" evidence="4">
    <location>
        <begin position="78"/>
        <end position="95"/>
    </location>
</feature>
<dbReference type="SUPFAM" id="SSF103473">
    <property type="entry name" value="MFS general substrate transporter"/>
    <property type="match status" value="1"/>
</dbReference>
<dbReference type="Proteomes" id="UP001216253">
    <property type="component" value="Unassembled WGS sequence"/>
</dbReference>
<evidence type="ECO:0000256" key="3">
    <source>
        <dbReference type="ARBA" id="ARBA00023136"/>
    </source>
</evidence>
<proteinExistence type="predicted"/>
<dbReference type="PANTHER" id="PTHR11360">
    <property type="entry name" value="MONOCARBOXYLATE TRANSPORTER"/>
    <property type="match status" value="1"/>
</dbReference>
<dbReference type="InterPro" id="IPR050327">
    <property type="entry name" value="Proton-linked_MCT"/>
</dbReference>
<dbReference type="PANTHER" id="PTHR11360:SF284">
    <property type="entry name" value="EG:103B4.3 PROTEIN-RELATED"/>
    <property type="match status" value="1"/>
</dbReference>
<evidence type="ECO:0000259" key="5">
    <source>
        <dbReference type="PROSITE" id="PS50850"/>
    </source>
</evidence>
<feature type="transmembrane region" description="Helical" evidence="4">
    <location>
        <begin position="342"/>
        <end position="361"/>
    </location>
</feature>
<feature type="transmembrane region" description="Helical" evidence="4">
    <location>
        <begin position="308"/>
        <end position="330"/>
    </location>
</feature>
<comment type="caution">
    <text evidence="6">The sequence shown here is derived from an EMBL/GenBank/DDBJ whole genome shotgun (WGS) entry which is preliminary data.</text>
</comment>
<evidence type="ECO:0000313" key="6">
    <source>
        <dbReference type="EMBL" id="MDE8653905.1"/>
    </source>
</evidence>
<feature type="domain" description="Major facilitator superfamily (MFS) profile" evidence="5">
    <location>
        <begin position="13"/>
        <end position="397"/>
    </location>
</feature>
<gene>
    <name evidence="6" type="ORF">PYV00_19625</name>
</gene>